<sequence>MVTLKNGYDIDYNMINVDEEWNESEKAELIMHTIHAYPAKFPAFIASKAFEYAQNEGVRIDKVADIFCGCGTVALESKIHNYDFWGCDINPVATLIAKTKSCDYNPEKLEEYYGNIKKTVASIQLSEDEYENANERLQYWFTKKSYISLLKIYQAIELTVDNERYREAFECVFSAILKASSKWLTKSIKPQVDPNKKEVNVEQCFARQYKKLLKAVKELECSTSSVEVKCQNFLTCKELPKVDLVITSPPYVTSYEYADLHQLSSLWLNYTDDYRKLRKGSIGSIYYSNEAAIDISALNNTGREIVDSLMQRDCPKAKVKSVARYYLDMQAAVKRSSSMLNEDGMIFFVIGDTEYKGVKILNSKHLVEALHEEGFHDIKIGKRTISKGICVPFRDSNGKFSKDKSKKQIYHEEFIISGRYHK</sequence>
<dbReference type="InterPro" id="IPR029063">
    <property type="entry name" value="SAM-dependent_MTases_sf"/>
</dbReference>
<evidence type="ECO:0000256" key="6">
    <source>
        <dbReference type="ARBA" id="ARBA00022747"/>
    </source>
</evidence>
<evidence type="ECO:0000256" key="1">
    <source>
        <dbReference type="ARBA" id="ARBA00010203"/>
    </source>
</evidence>
<dbReference type="GO" id="GO:0003677">
    <property type="term" value="F:DNA binding"/>
    <property type="evidence" value="ECO:0007669"/>
    <property type="project" value="InterPro"/>
</dbReference>
<organism evidence="8 9">
    <name type="scientific">Clostridium symbiosum</name>
    <name type="common">Bacteroides symbiosus</name>
    <dbReference type="NCBI Taxonomy" id="1512"/>
    <lineage>
        <taxon>Bacteria</taxon>
        <taxon>Bacillati</taxon>
        <taxon>Bacillota</taxon>
        <taxon>Clostridia</taxon>
        <taxon>Lachnospirales</taxon>
        <taxon>Lachnospiraceae</taxon>
        <taxon>Otoolea</taxon>
    </lineage>
</organism>
<keyword evidence="3 8" id="KW-0489">Methyltransferase</keyword>
<dbReference type="Pfam" id="PF02086">
    <property type="entry name" value="MethyltransfD12"/>
    <property type="match status" value="1"/>
</dbReference>
<protein>
    <recommendedName>
        <fullName evidence="2">site-specific DNA-methyltransferase (cytosine-N(4)-specific)</fullName>
        <ecNumber evidence="2">2.1.1.113</ecNumber>
    </recommendedName>
</protein>
<evidence type="ECO:0000256" key="2">
    <source>
        <dbReference type="ARBA" id="ARBA00012185"/>
    </source>
</evidence>
<accession>A0AAW5F6B2</accession>
<dbReference type="Gene3D" id="3.40.50.150">
    <property type="entry name" value="Vaccinia Virus protein VP39"/>
    <property type="match status" value="2"/>
</dbReference>
<name>A0AAW5F6B2_CLOSY</name>
<dbReference type="GO" id="GO:0015667">
    <property type="term" value="F:site-specific DNA-methyltransferase (cytosine-N4-specific) activity"/>
    <property type="evidence" value="ECO:0007669"/>
    <property type="project" value="UniProtKB-EC"/>
</dbReference>
<evidence type="ECO:0000313" key="8">
    <source>
        <dbReference type="EMBL" id="MCK0087402.1"/>
    </source>
</evidence>
<dbReference type="EMBL" id="JAINVB010000001">
    <property type="protein sequence ID" value="MCK0087402.1"/>
    <property type="molecule type" value="Genomic_DNA"/>
</dbReference>
<dbReference type="GO" id="GO:0009307">
    <property type="term" value="P:DNA restriction-modification system"/>
    <property type="evidence" value="ECO:0007669"/>
    <property type="project" value="UniProtKB-KW"/>
</dbReference>
<evidence type="ECO:0000256" key="7">
    <source>
        <dbReference type="ARBA" id="ARBA00049120"/>
    </source>
</evidence>
<dbReference type="AlphaFoldDB" id="A0AAW5F6B2"/>
<keyword evidence="5" id="KW-0949">S-adenosyl-L-methionine</keyword>
<dbReference type="PROSITE" id="PS00093">
    <property type="entry name" value="N4_MTASE"/>
    <property type="match status" value="1"/>
</dbReference>
<evidence type="ECO:0000256" key="3">
    <source>
        <dbReference type="ARBA" id="ARBA00022603"/>
    </source>
</evidence>
<evidence type="ECO:0000313" key="9">
    <source>
        <dbReference type="Proteomes" id="UP001203136"/>
    </source>
</evidence>
<dbReference type="RefSeq" id="WP_024739110.1">
    <property type="nucleotide sequence ID" value="NZ_CABHNX010000236.1"/>
</dbReference>
<comment type="caution">
    <text evidence="8">The sequence shown here is derived from an EMBL/GenBank/DDBJ whole genome shotgun (WGS) entry which is preliminary data.</text>
</comment>
<keyword evidence="4" id="KW-0808">Transferase</keyword>
<reference evidence="8" key="1">
    <citation type="journal article" date="2022" name="Cell Host Microbe">
        <title>Colonization of the live biotherapeutic product VE303 and modulation of the microbiota and metabolites in healthy volunteers.</title>
        <authorList>
            <person name="Dsouza M."/>
            <person name="Menon R."/>
            <person name="Crossette E."/>
            <person name="Bhattarai S.K."/>
            <person name="Schneider J."/>
            <person name="Kim Y.G."/>
            <person name="Reddy S."/>
            <person name="Caballero S."/>
            <person name="Felix C."/>
            <person name="Cornacchione L."/>
            <person name="Hendrickson J."/>
            <person name="Watson A.R."/>
            <person name="Minot S.S."/>
            <person name="Greenfield N."/>
            <person name="Schopf L."/>
            <person name="Szabady R."/>
            <person name="Patarroyo J."/>
            <person name="Smith W."/>
            <person name="Harrison P."/>
            <person name="Kuijper E.J."/>
            <person name="Kelly C.P."/>
            <person name="Olle B."/>
            <person name="Bobilev D."/>
            <person name="Silber J.L."/>
            <person name="Bucci V."/>
            <person name="Roberts B."/>
            <person name="Faith J."/>
            <person name="Norman J.M."/>
        </authorList>
    </citation>
    <scope>NUCLEOTIDE SEQUENCE</scope>
    <source>
        <strain evidence="8">VE303-04</strain>
    </source>
</reference>
<dbReference type="Proteomes" id="UP001203136">
    <property type="component" value="Unassembled WGS sequence"/>
</dbReference>
<dbReference type="InterPro" id="IPR012327">
    <property type="entry name" value="MeTrfase_D12"/>
</dbReference>
<dbReference type="EC" id="2.1.1.113" evidence="2"/>
<dbReference type="GO" id="GO:0032259">
    <property type="term" value="P:methylation"/>
    <property type="evidence" value="ECO:0007669"/>
    <property type="project" value="UniProtKB-KW"/>
</dbReference>
<dbReference type="InterPro" id="IPR017985">
    <property type="entry name" value="MeTrfase_CN4_CS"/>
</dbReference>
<gene>
    <name evidence="8" type="ORF">K5I21_16280</name>
</gene>
<evidence type="ECO:0000256" key="4">
    <source>
        <dbReference type="ARBA" id="ARBA00022679"/>
    </source>
</evidence>
<keyword evidence="6" id="KW-0680">Restriction system</keyword>
<dbReference type="SUPFAM" id="SSF53335">
    <property type="entry name" value="S-adenosyl-L-methionine-dependent methyltransferases"/>
    <property type="match status" value="2"/>
</dbReference>
<evidence type="ECO:0000256" key="5">
    <source>
        <dbReference type="ARBA" id="ARBA00022691"/>
    </source>
</evidence>
<proteinExistence type="inferred from homology"/>
<dbReference type="CDD" id="cd02440">
    <property type="entry name" value="AdoMet_MTases"/>
    <property type="match status" value="1"/>
</dbReference>
<comment type="similarity">
    <text evidence="1">Belongs to the N(4)/N(6)-methyltransferase family. N(4) subfamily.</text>
</comment>
<dbReference type="GO" id="GO:0009007">
    <property type="term" value="F:site-specific DNA-methyltransferase (adenine-specific) activity"/>
    <property type="evidence" value="ECO:0007669"/>
    <property type="project" value="UniProtKB-EC"/>
</dbReference>
<comment type="catalytic activity">
    <reaction evidence="7">
        <text>a 2'-deoxycytidine in DNA + S-adenosyl-L-methionine = an N(4)-methyl-2'-deoxycytidine in DNA + S-adenosyl-L-homocysteine + H(+)</text>
        <dbReference type="Rhea" id="RHEA:16857"/>
        <dbReference type="Rhea" id="RHEA-COMP:11369"/>
        <dbReference type="Rhea" id="RHEA-COMP:13674"/>
        <dbReference type="ChEBI" id="CHEBI:15378"/>
        <dbReference type="ChEBI" id="CHEBI:57856"/>
        <dbReference type="ChEBI" id="CHEBI:59789"/>
        <dbReference type="ChEBI" id="CHEBI:85452"/>
        <dbReference type="ChEBI" id="CHEBI:137933"/>
        <dbReference type="EC" id="2.1.1.113"/>
    </reaction>
</comment>